<protein>
    <submittedName>
        <fullName evidence="2">CHAT domain-containing protein</fullName>
    </submittedName>
</protein>
<keyword evidence="3" id="KW-1185">Reference proteome</keyword>
<dbReference type="Pfam" id="PF12770">
    <property type="entry name" value="CHAT"/>
    <property type="match status" value="1"/>
</dbReference>
<reference evidence="2 3" key="1">
    <citation type="submission" date="2019-04" db="EMBL/GenBank/DDBJ databases">
        <title>Genome sequence of Pelagicola litoralis CL-ES2.</title>
        <authorList>
            <person name="Cao J."/>
        </authorList>
    </citation>
    <scope>NUCLEOTIDE SEQUENCE [LARGE SCALE GENOMIC DNA]</scope>
    <source>
        <strain evidence="2 3">CL-ES2</strain>
    </source>
</reference>
<dbReference type="EMBL" id="SULI01000018">
    <property type="protein sequence ID" value="TKZ18020.1"/>
    <property type="molecule type" value="Genomic_DNA"/>
</dbReference>
<evidence type="ECO:0000313" key="2">
    <source>
        <dbReference type="EMBL" id="TKZ18020.1"/>
    </source>
</evidence>
<dbReference type="InterPro" id="IPR024983">
    <property type="entry name" value="CHAT_dom"/>
</dbReference>
<evidence type="ECO:0000313" key="3">
    <source>
        <dbReference type="Proteomes" id="UP000306575"/>
    </source>
</evidence>
<organism evidence="2 3">
    <name type="scientific">Shimia litoralis</name>
    <dbReference type="NCBI Taxonomy" id="420403"/>
    <lineage>
        <taxon>Bacteria</taxon>
        <taxon>Pseudomonadati</taxon>
        <taxon>Pseudomonadota</taxon>
        <taxon>Alphaproteobacteria</taxon>
        <taxon>Rhodobacterales</taxon>
        <taxon>Roseobacteraceae</taxon>
    </lineage>
</organism>
<comment type="caution">
    <text evidence="2">The sequence shown here is derived from an EMBL/GenBank/DDBJ whole genome shotgun (WGS) entry which is preliminary data.</text>
</comment>
<sequence length="553" mass="59536">MRGAWFTFGVMVLLCGTMTTGRAQVPVQPSLMDEAFQAAQWGFLSSAGSALRQTQQRRAVGDGPLADLLKARQLLVDQISKTETLLASTGTDKTGEARDAKVRLAGDLEGLNAELRDLDTNLDQNFPEFSRLTNPHPLSLDQVQALLAPDEGMLFVFSGQQNSFVWAITPTRIAWHRVGLGRVTLADSVGQIRQSLQQATLLRGAAGLDDEFGKPKTAAFDRVWSGLLYGELLRPLEPTLKDVKHLYSVVDGPLTGLPLSLLVTDWPLTGEDDDPEVLRRTSWLFQKHAMTTLPSVESLQLIVQRRSEPKVKEDYAFLGFGDPDFSGQEMSQPSGSLYRAGTADLESIRALAPLPNTRREIRELSAILGPETSQIYLGPQASEATLRQALPVRAKVVAFATHGLLSGELRGLAEPALVLSPPDLATPANDGLLKASEIAELTIDADWIVLSACNTAGGDGTPDAEGLSGLTRAFLFSGARAIMVSHWPVRDDAAARLTTQTFGYLADAGSGAPRRKAEALQHSMQLMLDDTSDPSLAHPAAWAPFVVVGDGGD</sequence>
<feature type="domain" description="CHAT" evidence="1">
    <location>
        <begin position="227"/>
        <end position="550"/>
    </location>
</feature>
<dbReference type="AlphaFoldDB" id="A0A4U7MXT3"/>
<accession>A0A4U7MXT3</accession>
<name>A0A4U7MXT3_9RHOB</name>
<evidence type="ECO:0000259" key="1">
    <source>
        <dbReference type="Pfam" id="PF12770"/>
    </source>
</evidence>
<proteinExistence type="predicted"/>
<dbReference type="OrthoDB" id="8235393at2"/>
<dbReference type="Proteomes" id="UP000306575">
    <property type="component" value="Unassembled WGS sequence"/>
</dbReference>
<gene>
    <name evidence="2" type="ORF">FAP39_13165</name>
</gene>